<dbReference type="Gene3D" id="3.30.56.130">
    <property type="entry name" value="Transcriptional regulator CtsR, winged HTH domain"/>
    <property type="match status" value="1"/>
</dbReference>
<dbReference type="Pfam" id="PF17727">
    <property type="entry name" value="CtsR_C"/>
    <property type="match status" value="1"/>
</dbReference>
<evidence type="ECO:0000256" key="1">
    <source>
        <dbReference type="ARBA" id="ARBA00010189"/>
    </source>
</evidence>
<dbReference type="Gene3D" id="1.10.1200.150">
    <property type="entry name" value="Transcriptional regulator CtsR, C-terminal domain"/>
    <property type="match status" value="1"/>
</dbReference>
<gene>
    <name evidence="10" type="ORF">SAMN02745883_02138</name>
</gene>
<protein>
    <recommendedName>
        <fullName evidence="2 7">Transcriptional regulator CtsR</fullName>
    </recommendedName>
</protein>
<dbReference type="InterPro" id="IPR041473">
    <property type="entry name" value="CtsR_C"/>
</dbReference>
<dbReference type="InterPro" id="IPR008463">
    <property type="entry name" value="CtsR"/>
</dbReference>
<dbReference type="EMBL" id="FRAJ01000020">
    <property type="protein sequence ID" value="SHK47604.1"/>
    <property type="molecule type" value="Genomic_DNA"/>
</dbReference>
<evidence type="ECO:0000256" key="2">
    <source>
        <dbReference type="ARBA" id="ARBA00014129"/>
    </source>
</evidence>
<organism evidence="10 11">
    <name type="scientific">Caminicella sporogenes DSM 14501</name>
    <dbReference type="NCBI Taxonomy" id="1121266"/>
    <lineage>
        <taxon>Bacteria</taxon>
        <taxon>Bacillati</taxon>
        <taxon>Bacillota</taxon>
        <taxon>Clostridia</taxon>
        <taxon>Peptostreptococcales</taxon>
        <taxon>Caminicellaceae</taxon>
        <taxon>Caminicella</taxon>
    </lineage>
</organism>
<dbReference type="PIRSF" id="PIRSF010607">
    <property type="entry name" value="Txn_repr_CtsR"/>
    <property type="match status" value="1"/>
</dbReference>
<dbReference type="InterPro" id="IPR041902">
    <property type="entry name" value="CtsR_N_sf"/>
</dbReference>
<dbReference type="InterPro" id="IPR041908">
    <property type="entry name" value="CtsR_C_sf"/>
</dbReference>
<reference evidence="10 11" key="1">
    <citation type="submission" date="2016-11" db="EMBL/GenBank/DDBJ databases">
        <authorList>
            <person name="Jaros S."/>
            <person name="Januszkiewicz K."/>
            <person name="Wedrychowicz H."/>
        </authorList>
    </citation>
    <scope>NUCLEOTIDE SEQUENCE [LARGE SCALE GENOMIC DNA]</scope>
    <source>
        <strain evidence="10 11">DSM 14501</strain>
    </source>
</reference>
<evidence type="ECO:0000256" key="7">
    <source>
        <dbReference type="PIRNR" id="PIRNR010607"/>
    </source>
</evidence>
<evidence type="ECO:0000313" key="11">
    <source>
        <dbReference type="Proteomes" id="UP000184082"/>
    </source>
</evidence>
<dbReference type="GO" id="GO:0003677">
    <property type="term" value="F:DNA binding"/>
    <property type="evidence" value="ECO:0007669"/>
    <property type="project" value="UniProtKB-UniRule"/>
</dbReference>
<evidence type="ECO:0000256" key="3">
    <source>
        <dbReference type="ARBA" id="ARBA00022491"/>
    </source>
</evidence>
<keyword evidence="3 7" id="KW-0678">Repressor</keyword>
<dbReference type="RefSeq" id="WP_072968374.1">
    <property type="nucleotide sequence ID" value="NZ_FRAJ01000020.1"/>
</dbReference>
<dbReference type="GO" id="GO:0006355">
    <property type="term" value="P:regulation of DNA-templated transcription"/>
    <property type="evidence" value="ECO:0007669"/>
    <property type="project" value="UniProtKB-UniRule"/>
</dbReference>
<dbReference type="Proteomes" id="UP000184082">
    <property type="component" value="Unassembled WGS sequence"/>
</dbReference>
<feature type="domain" description="CtsR C-terminal dimerization" evidence="9">
    <location>
        <begin position="77"/>
        <end position="146"/>
    </location>
</feature>
<feature type="domain" description="CtsR N-terminal HTH" evidence="8">
    <location>
        <begin position="3"/>
        <end position="74"/>
    </location>
</feature>
<proteinExistence type="inferred from homology"/>
<dbReference type="AlphaFoldDB" id="A0A1M6SSA1"/>
<evidence type="ECO:0000259" key="9">
    <source>
        <dbReference type="Pfam" id="PF17727"/>
    </source>
</evidence>
<name>A0A1M6SSA1_9FIRM</name>
<dbReference type="InterPro" id="IPR040465">
    <property type="entry name" value="CtsR_N"/>
</dbReference>
<dbReference type="STRING" id="1121266.SAMN02745883_02138"/>
<dbReference type="Pfam" id="PF05848">
    <property type="entry name" value="CtsR"/>
    <property type="match status" value="1"/>
</dbReference>
<evidence type="ECO:0000256" key="5">
    <source>
        <dbReference type="ARBA" id="ARBA00023125"/>
    </source>
</evidence>
<keyword evidence="5 7" id="KW-0238">DNA-binding</keyword>
<keyword evidence="4 7" id="KW-0805">Transcription regulation</keyword>
<keyword evidence="6 7" id="KW-0804">Transcription</keyword>
<accession>A0A1M6SSA1</accession>
<comment type="similarity">
    <text evidence="1 7">Belongs to the CtsR family.</text>
</comment>
<evidence type="ECO:0000259" key="8">
    <source>
        <dbReference type="Pfam" id="PF05848"/>
    </source>
</evidence>
<sequence length="151" mass="17139">MARLSDLIEAFIKEMLKQSNKQWIEIKRNELANDFNCAPSQINYVLSTRFTIDKGYAVESRRGGGGHIRIIKLNINKKTYLYNIINEIGDSISMMKAVSIVKLLLEKGILKDREADIMIAALNNRSLNIDTELKNNVRASILKAMLASLLR</sequence>
<evidence type="ECO:0000313" key="10">
    <source>
        <dbReference type="EMBL" id="SHK47604.1"/>
    </source>
</evidence>
<keyword evidence="11" id="KW-1185">Reference proteome</keyword>
<evidence type="ECO:0000256" key="4">
    <source>
        <dbReference type="ARBA" id="ARBA00023015"/>
    </source>
</evidence>
<evidence type="ECO:0000256" key="6">
    <source>
        <dbReference type="ARBA" id="ARBA00023163"/>
    </source>
</evidence>